<dbReference type="InterPro" id="IPR027795">
    <property type="entry name" value="CASTOR_ACT_dom"/>
</dbReference>
<name>A0AA39CJP8_9EURO</name>
<evidence type="ECO:0000259" key="1">
    <source>
        <dbReference type="Pfam" id="PF10000"/>
    </source>
</evidence>
<dbReference type="PANTHER" id="PTHR39199">
    <property type="entry name" value="BLR5128 PROTEIN"/>
    <property type="match status" value="1"/>
</dbReference>
<proteinExistence type="predicted"/>
<dbReference type="PANTHER" id="PTHR39199:SF1">
    <property type="entry name" value="BLR5128 PROTEIN"/>
    <property type="match status" value="1"/>
</dbReference>
<comment type="caution">
    <text evidence="3">The sequence shown here is derived from an EMBL/GenBank/DDBJ whole genome shotgun (WGS) entry which is preliminary data.</text>
</comment>
<dbReference type="EMBL" id="JAPDRK010000007">
    <property type="protein sequence ID" value="KAJ9610453.1"/>
    <property type="molecule type" value="Genomic_DNA"/>
</dbReference>
<dbReference type="GO" id="GO:0006520">
    <property type="term" value="P:amino acid metabolic process"/>
    <property type="evidence" value="ECO:0007669"/>
    <property type="project" value="UniProtKB-ARBA"/>
</dbReference>
<protein>
    <recommendedName>
        <fullName evidence="5">DUF2241 domain-containing protein</fullName>
    </recommendedName>
</protein>
<reference evidence="3" key="1">
    <citation type="submission" date="2022-10" db="EMBL/GenBank/DDBJ databases">
        <title>Culturing micro-colonial fungi from biological soil crusts in the Mojave desert and describing Neophaeococcomyces mojavensis, and introducing the new genera and species Taxawa tesnikishii.</title>
        <authorList>
            <person name="Kurbessoian T."/>
            <person name="Stajich J.E."/>
        </authorList>
    </citation>
    <scope>NUCLEOTIDE SEQUENCE</scope>
    <source>
        <strain evidence="3">TK_41</strain>
    </source>
</reference>
<evidence type="ECO:0000313" key="4">
    <source>
        <dbReference type="Proteomes" id="UP001172673"/>
    </source>
</evidence>
<dbReference type="Proteomes" id="UP001172673">
    <property type="component" value="Unassembled WGS sequence"/>
</dbReference>
<dbReference type="Pfam" id="PF13840">
    <property type="entry name" value="ACT_7"/>
    <property type="match status" value="1"/>
</dbReference>
<dbReference type="Pfam" id="PF10000">
    <property type="entry name" value="ACT_3"/>
    <property type="match status" value="1"/>
</dbReference>
<keyword evidence="4" id="KW-1185">Reference proteome</keyword>
<evidence type="ECO:0008006" key="5">
    <source>
        <dbReference type="Google" id="ProtNLM"/>
    </source>
</evidence>
<dbReference type="GO" id="GO:0046394">
    <property type="term" value="P:carboxylic acid biosynthetic process"/>
    <property type="evidence" value="ECO:0007669"/>
    <property type="project" value="UniProtKB-ARBA"/>
</dbReference>
<feature type="domain" description="DUF2241" evidence="1">
    <location>
        <begin position="15"/>
        <end position="99"/>
    </location>
</feature>
<sequence>MSAQESLTDASNKEGETSLSALLSTLNIVLHPTTYVFATILIDHFSASDFPIPVSDILLFFREPCTDISGSSPSAEQTTLILPLSVARQHGIESIYPCKMLTCNVHSSLSAVGFMATLAKKLTERGISMNPVSGFFHDHLFVPVDRADEAVEVLDRVRKEAAENGE</sequence>
<dbReference type="InterPro" id="IPR045865">
    <property type="entry name" value="ACT-like_dom_sf"/>
</dbReference>
<evidence type="ECO:0000313" key="3">
    <source>
        <dbReference type="EMBL" id="KAJ9610453.1"/>
    </source>
</evidence>
<dbReference type="InterPro" id="IPR018717">
    <property type="entry name" value="DUF2241"/>
</dbReference>
<organism evidence="3 4">
    <name type="scientific">Cladophialophora chaetospira</name>
    <dbReference type="NCBI Taxonomy" id="386627"/>
    <lineage>
        <taxon>Eukaryota</taxon>
        <taxon>Fungi</taxon>
        <taxon>Dikarya</taxon>
        <taxon>Ascomycota</taxon>
        <taxon>Pezizomycotina</taxon>
        <taxon>Eurotiomycetes</taxon>
        <taxon>Chaetothyriomycetidae</taxon>
        <taxon>Chaetothyriales</taxon>
        <taxon>Herpotrichiellaceae</taxon>
        <taxon>Cladophialophora</taxon>
    </lineage>
</organism>
<gene>
    <name evidence="3" type="ORF">H2200_005230</name>
</gene>
<feature type="domain" description="CASTOR ACT" evidence="2">
    <location>
        <begin position="104"/>
        <end position="155"/>
    </location>
</feature>
<dbReference type="SUPFAM" id="SSF55021">
    <property type="entry name" value="ACT-like"/>
    <property type="match status" value="1"/>
</dbReference>
<dbReference type="AlphaFoldDB" id="A0AA39CJP8"/>
<evidence type="ECO:0000259" key="2">
    <source>
        <dbReference type="Pfam" id="PF13840"/>
    </source>
</evidence>
<dbReference type="Gene3D" id="3.30.2130.10">
    <property type="entry name" value="VC0802-like"/>
    <property type="match status" value="1"/>
</dbReference>
<accession>A0AA39CJP8</accession>